<dbReference type="GO" id="GO:0005813">
    <property type="term" value="C:centrosome"/>
    <property type="evidence" value="ECO:0007669"/>
    <property type="project" value="TreeGrafter"/>
</dbReference>
<dbReference type="Gene3D" id="2.130.10.10">
    <property type="entry name" value="YVTN repeat-like/Quinoprotein amine dehydrogenase"/>
    <property type="match status" value="2"/>
</dbReference>
<feature type="domain" description="Anaphase-promoting complex subunit 4-like WD40" evidence="3">
    <location>
        <begin position="147"/>
        <end position="232"/>
    </location>
</feature>
<evidence type="ECO:0000313" key="5">
    <source>
        <dbReference type="EMBL" id="CAF3619898.1"/>
    </source>
</evidence>
<dbReference type="GO" id="GO:0005814">
    <property type="term" value="C:centriole"/>
    <property type="evidence" value="ECO:0007669"/>
    <property type="project" value="TreeGrafter"/>
</dbReference>
<dbReference type="OrthoDB" id="1602884at2759"/>
<dbReference type="InterPro" id="IPR052818">
    <property type="entry name" value="NEDD1_Spindle_Assembly"/>
</dbReference>
<organism evidence="4 6">
    <name type="scientific">Didymodactylos carnosus</name>
    <dbReference type="NCBI Taxonomy" id="1234261"/>
    <lineage>
        <taxon>Eukaryota</taxon>
        <taxon>Metazoa</taxon>
        <taxon>Spiralia</taxon>
        <taxon>Gnathifera</taxon>
        <taxon>Rotifera</taxon>
        <taxon>Eurotatoria</taxon>
        <taxon>Bdelloidea</taxon>
        <taxon>Philodinida</taxon>
        <taxon>Philodinidae</taxon>
        <taxon>Didymodactylos</taxon>
    </lineage>
</organism>
<feature type="compositionally biased region" description="Polar residues" evidence="2">
    <location>
        <begin position="326"/>
        <end position="364"/>
    </location>
</feature>
<dbReference type="PANTHER" id="PTHR44414">
    <property type="entry name" value="PROTEIN NEDD1"/>
    <property type="match status" value="1"/>
</dbReference>
<dbReference type="Pfam" id="PF12894">
    <property type="entry name" value="ANAPC4_WD40"/>
    <property type="match status" value="2"/>
</dbReference>
<dbReference type="EMBL" id="CAJOBC010000733">
    <property type="protein sequence ID" value="CAF3619898.1"/>
    <property type="molecule type" value="Genomic_DNA"/>
</dbReference>
<dbReference type="SUPFAM" id="SSF50978">
    <property type="entry name" value="WD40 repeat-like"/>
    <property type="match status" value="1"/>
</dbReference>
<dbReference type="AlphaFoldDB" id="A0A813V558"/>
<dbReference type="GO" id="GO:0005737">
    <property type="term" value="C:cytoplasm"/>
    <property type="evidence" value="ECO:0007669"/>
    <property type="project" value="TreeGrafter"/>
</dbReference>
<evidence type="ECO:0000313" key="6">
    <source>
        <dbReference type="Proteomes" id="UP000663829"/>
    </source>
</evidence>
<evidence type="ECO:0000256" key="1">
    <source>
        <dbReference type="PROSITE-ProRule" id="PRU00221"/>
    </source>
</evidence>
<keyword evidence="1" id="KW-0853">WD repeat</keyword>
<dbReference type="GO" id="GO:0000278">
    <property type="term" value="P:mitotic cell cycle"/>
    <property type="evidence" value="ECO:0007669"/>
    <property type="project" value="TreeGrafter"/>
</dbReference>
<evidence type="ECO:0000313" key="4">
    <source>
        <dbReference type="EMBL" id="CAF0832816.1"/>
    </source>
</evidence>
<dbReference type="EMBL" id="CAJNOQ010000733">
    <property type="protein sequence ID" value="CAF0832816.1"/>
    <property type="molecule type" value="Genomic_DNA"/>
</dbReference>
<gene>
    <name evidence="4" type="ORF">GPM918_LOCUS5145</name>
    <name evidence="5" type="ORF">SRO942_LOCUS5145</name>
</gene>
<dbReference type="InterPro" id="IPR015943">
    <property type="entry name" value="WD40/YVTN_repeat-like_dom_sf"/>
</dbReference>
<dbReference type="GO" id="GO:0043015">
    <property type="term" value="F:gamma-tubulin binding"/>
    <property type="evidence" value="ECO:0007669"/>
    <property type="project" value="TreeGrafter"/>
</dbReference>
<evidence type="ECO:0000256" key="2">
    <source>
        <dbReference type="SAM" id="MobiDB-lite"/>
    </source>
</evidence>
<dbReference type="GO" id="GO:0000922">
    <property type="term" value="C:spindle pole"/>
    <property type="evidence" value="ECO:0007669"/>
    <property type="project" value="TreeGrafter"/>
</dbReference>
<accession>A0A813V558</accession>
<comment type="caution">
    <text evidence="4">The sequence shown here is derived from an EMBL/GenBank/DDBJ whole genome shotgun (WGS) entry which is preliminary data.</text>
</comment>
<dbReference type="InterPro" id="IPR024977">
    <property type="entry name" value="Apc4-like_WD40_dom"/>
</dbReference>
<feature type="compositionally biased region" description="Low complexity" evidence="2">
    <location>
        <begin position="308"/>
        <end position="325"/>
    </location>
</feature>
<dbReference type="InterPro" id="IPR036322">
    <property type="entry name" value="WD40_repeat_dom_sf"/>
</dbReference>
<dbReference type="PANTHER" id="PTHR44414:SF1">
    <property type="entry name" value="PROTEIN NEDD1"/>
    <property type="match status" value="1"/>
</dbReference>
<dbReference type="InterPro" id="IPR001680">
    <property type="entry name" value="WD40_rpt"/>
</dbReference>
<sequence length="520" mass="58418">MTTNYLAYTYKSSGKVHLYDIQQNTAVELAEVSHTFQFYLQYLIAYVFLKTKAQWCSFSLSGKLLAISNKDGYCNIWDTKFGKITHNFNSVDSSSIECICWSQDSYLACGTISGNVFLYNTVTKQLFAAFTHKQGTTDKLSAITSIKWSPHKDLIATTSTNGILSLWNYRLKECIIKITTHKAPATDLVFSPTHDSFMVVSGMDTSVACIDVQTQKLLSSIPLNAPLTSVDFHREGSIIACGTLGHGTYILDLRDMRKIMNTLVNDQHKNVYAVKSKTTTPVLDTTAQQQEKNLSTFGSLAQKRTRHTSSSSVSTPTTETAPTLPVQRTTQHYATQPRATRSTSQIYRNGGSISNANSSTINDTQDGRAKNTEKIQPNHLNESSSISKSNSTISIKNSSMNFSDFLQICGVSSGPQQVTNGHCMSSTDTVTPTMVTIGNNDEQHDLRQLLEKYANDIKEEMREEIEKQKLANQTFYFVELQKLRYEMRDLFESYSLNQELVDELERLRAENKRLRKLQPK</sequence>
<dbReference type="Proteomes" id="UP000663829">
    <property type="component" value="Unassembled WGS sequence"/>
</dbReference>
<dbReference type="SMART" id="SM00320">
    <property type="entry name" value="WD40"/>
    <property type="match status" value="5"/>
</dbReference>
<feature type="repeat" description="WD" evidence="1">
    <location>
        <begin position="136"/>
        <end position="177"/>
    </location>
</feature>
<name>A0A813V558_9BILA</name>
<dbReference type="Proteomes" id="UP000681722">
    <property type="component" value="Unassembled WGS sequence"/>
</dbReference>
<feature type="domain" description="Anaphase-promoting complex subunit 4-like WD40" evidence="3">
    <location>
        <begin position="54"/>
        <end position="103"/>
    </location>
</feature>
<reference evidence="4" key="1">
    <citation type="submission" date="2021-02" db="EMBL/GenBank/DDBJ databases">
        <authorList>
            <person name="Nowell W R."/>
        </authorList>
    </citation>
    <scope>NUCLEOTIDE SEQUENCE</scope>
</reference>
<feature type="region of interest" description="Disordered" evidence="2">
    <location>
        <begin position="295"/>
        <end position="369"/>
    </location>
</feature>
<keyword evidence="6" id="KW-1185">Reference proteome</keyword>
<evidence type="ECO:0000259" key="3">
    <source>
        <dbReference type="Pfam" id="PF12894"/>
    </source>
</evidence>
<protein>
    <recommendedName>
        <fullName evidence="3">Anaphase-promoting complex subunit 4-like WD40 domain-containing protein</fullName>
    </recommendedName>
</protein>
<dbReference type="GO" id="GO:0036064">
    <property type="term" value="C:ciliary basal body"/>
    <property type="evidence" value="ECO:0007669"/>
    <property type="project" value="TreeGrafter"/>
</dbReference>
<proteinExistence type="predicted"/>
<dbReference type="PROSITE" id="PS50082">
    <property type="entry name" value="WD_REPEATS_2"/>
    <property type="match status" value="1"/>
</dbReference>
<dbReference type="GO" id="GO:0007020">
    <property type="term" value="P:microtubule nucleation"/>
    <property type="evidence" value="ECO:0007669"/>
    <property type="project" value="TreeGrafter"/>
</dbReference>